<evidence type="ECO:0000259" key="11">
    <source>
        <dbReference type="Pfam" id="PF00696"/>
    </source>
</evidence>
<feature type="region of interest" description="Disordered" evidence="10">
    <location>
        <begin position="1"/>
        <end position="21"/>
    </location>
</feature>
<feature type="site" description="Transition state stabilizer" evidence="9">
    <location>
        <position position="248"/>
    </location>
</feature>
<comment type="similarity">
    <text evidence="9">Belongs to the acetylglutamate kinase family. ArgB subfamily.</text>
</comment>
<dbReference type="PANTHER" id="PTHR23342">
    <property type="entry name" value="N-ACETYLGLUTAMATE SYNTHASE"/>
    <property type="match status" value="1"/>
</dbReference>
<feature type="domain" description="Aspartate/glutamate/uridylate kinase" evidence="11">
    <location>
        <begin position="26"/>
        <end position="267"/>
    </location>
</feature>
<feature type="site" description="Transition state stabilizer" evidence="9">
    <location>
        <position position="30"/>
    </location>
</feature>
<feature type="binding site" evidence="9">
    <location>
        <position position="87"/>
    </location>
    <ligand>
        <name>substrate</name>
    </ligand>
</feature>
<dbReference type="GO" id="GO:0003991">
    <property type="term" value="F:acetylglutamate kinase activity"/>
    <property type="evidence" value="ECO:0007669"/>
    <property type="project" value="UniProtKB-EC"/>
</dbReference>
<dbReference type="EMBL" id="CP115300">
    <property type="protein sequence ID" value="WBO65109.1"/>
    <property type="molecule type" value="Genomic_DNA"/>
</dbReference>
<sequence>MSEPQLAVHGRPARPAARSAGGRGPITVIKLGGSALVDNELKAAIARDVVRARDEGLRPLVVHGGGPQISAELARRGLANEFRAGLRVTTPGAMDVVRMVLVGQVQRELVGLINRDGPLAVGISGEDADTITAVRHRPEAGGEPVDIGRVGEIVKVDTALLEALLGQGFIPVVSPVARSAEDGLVHNVNADTAAAAIAAGLGARDLLMVTDVKGLYADWPHDDEIVSRLTAAELEALLPRLTSGMLPKAEGCLRALRGGVRSARIVDGRVPHAVLTGALTDEPLGTTVVSDGCSSRPREDRPPAGSAGEV</sequence>
<keyword evidence="6 9" id="KW-0418">Kinase</keyword>
<dbReference type="InterPro" id="IPR004662">
    <property type="entry name" value="AcgluKinase_fam"/>
</dbReference>
<dbReference type="SUPFAM" id="SSF53633">
    <property type="entry name" value="Carbamate kinase-like"/>
    <property type="match status" value="1"/>
</dbReference>
<dbReference type="PRINTS" id="PR00474">
    <property type="entry name" value="GLU5KINASE"/>
</dbReference>
<evidence type="ECO:0000256" key="2">
    <source>
        <dbReference type="ARBA" id="ARBA00022571"/>
    </source>
</evidence>
<proteinExistence type="inferred from homology"/>
<dbReference type="NCBIfam" id="TIGR00761">
    <property type="entry name" value="argB"/>
    <property type="match status" value="1"/>
</dbReference>
<dbReference type="Pfam" id="PF00696">
    <property type="entry name" value="AA_kinase"/>
    <property type="match status" value="1"/>
</dbReference>
<evidence type="ECO:0000256" key="1">
    <source>
        <dbReference type="ARBA" id="ARBA00004828"/>
    </source>
</evidence>
<keyword evidence="7 9" id="KW-0067">ATP-binding</keyword>
<name>A0ABY7P3K4_9ACTN</name>
<comment type="catalytic activity">
    <reaction evidence="8 9">
        <text>N-acetyl-L-glutamate + ATP = N-acetyl-L-glutamyl 5-phosphate + ADP</text>
        <dbReference type="Rhea" id="RHEA:14629"/>
        <dbReference type="ChEBI" id="CHEBI:30616"/>
        <dbReference type="ChEBI" id="CHEBI:44337"/>
        <dbReference type="ChEBI" id="CHEBI:57936"/>
        <dbReference type="ChEBI" id="CHEBI:456216"/>
        <dbReference type="EC" id="2.7.2.8"/>
    </reaction>
</comment>
<dbReference type="InterPro" id="IPR001057">
    <property type="entry name" value="Glu/AcGlu_kinase"/>
</dbReference>
<comment type="pathway">
    <text evidence="1 9">Amino-acid biosynthesis; L-arginine biosynthesis; N(2)-acetyl-L-ornithine from L-glutamate: step 2/4.</text>
</comment>
<evidence type="ECO:0000256" key="8">
    <source>
        <dbReference type="ARBA" id="ARBA00048141"/>
    </source>
</evidence>
<organism evidence="12 13">
    <name type="scientific">Streptomyces camelliae</name>
    <dbReference type="NCBI Taxonomy" id="3004093"/>
    <lineage>
        <taxon>Bacteria</taxon>
        <taxon>Bacillati</taxon>
        <taxon>Actinomycetota</taxon>
        <taxon>Actinomycetes</taxon>
        <taxon>Kitasatosporales</taxon>
        <taxon>Streptomycetaceae</taxon>
        <taxon>Streptomyces</taxon>
    </lineage>
</organism>
<evidence type="ECO:0000256" key="9">
    <source>
        <dbReference type="HAMAP-Rule" id="MF_00082"/>
    </source>
</evidence>
<feature type="region of interest" description="Disordered" evidence="10">
    <location>
        <begin position="286"/>
        <end position="310"/>
    </location>
</feature>
<evidence type="ECO:0000256" key="4">
    <source>
        <dbReference type="ARBA" id="ARBA00022679"/>
    </source>
</evidence>
<dbReference type="PANTHER" id="PTHR23342:SF0">
    <property type="entry name" value="N-ACETYLGLUTAMATE SYNTHASE, MITOCHONDRIAL"/>
    <property type="match status" value="1"/>
</dbReference>
<dbReference type="InterPro" id="IPR001048">
    <property type="entry name" value="Asp/Glu/Uridylate_kinase"/>
</dbReference>
<dbReference type="InterPro" id="IPR036393">
    <property type="entry name" value="AceGlu_kinase-like_sf"/>
</dbReference>
<comment type="subcellular location">
    <subcellularLocation>
        <location evidence="9">Cytoplasm</location>
    </subcellularLocation>
</comment>
<keyword evidence="3 9" id="KW-0028">Amino-acid biosynthesis</keyword>
<keyword evidence="5 9" id="KW-0547">Nucleotide-binding</keyword>
<keyword evidence="4 9" id="KW-0808">Transferase</keyword>
<dbReference type="HAMAP" id="MF_00082">
    <property type="entry name" value="ArgB"/>
    <property type="match status" value="1"/>
</dbReference>
<dbReference type="Proteomes" id="UP001212326">
    <property type="component" value="Chromosome"/>
</dbReference>
<comment type="function">
    <text evidence="9">Catalyzes the ATP-dependent phosphorylation of N-acetyl-L-glutamate.</text>
</comment>
<keyword evidence="9" id="KW-0963">Cytoplasm</keyword>
<gene>
    <name evidence="9 12" type="primary">argB</name>
    <name evidence="12" type="ORF">O1G22_20870</name>
</gene>
<evidence type="ECO:0000256" key="10">
    <source>
        <dbReference type="SAM" id="MobiDB-lite"/>
    </source>
</evidence>
<feature type="binding site" evidence="9">
    <location>
        <position position="187"/>
    </location>
    <ligand>
        <name>substrate</name>
    </ligand>
</feature>
<dbReference type="RefSeq" id="WP_270082731.1">
    <property type="nucleotide sequence ID" value="NZ_CP115300.1"/>
</dbReference>
<accession>A0ABY7P3K4</accession>
<evidence type="ECO:0000313" key="13">
    <source>
        <dbReference type="Proteomes" id="UP001212326"/>
    </source>
</evidence>
<feature type="binding site" evidence="9">
    <location>
        <begin position="65"/>
        <end position="66"/>
    </location>
    <ligand>
        <name>substrate</name>
    </ligand>
</feature>
<dbReference type="InterPro" id="IPR037528">
    <property type="entry name" value="ArgB"/>
</dbReference>
<dbReference type="PIRSF" id="PIRSF000728">
    <property type="entry name" value="NAGK"/>
    <property type="match status" value="1"/>
</dbReference>
<dbReference type="Gene3D" id="3.40.1160.10">
    <property type="entry name" value="Acetylglutamate kinase-like"/>
    <property type="match status" value="1"/>
</dbReference>
<evidence type="ECO:0000256" key="7">
    <source>
        <dbReference type="ARBA" id="ARBA00022840"/>
    </source>
</evidence>
<protein>
    <recommendedName>
        <fullName evidence="9">Acetylglutamate kinase</fullName>
        <ecNumber evidence="9">2.7.2.8</ecNumber>
    </recommendedName>
    <alternativeName>
        <fullName evidence="9">N-acetyl-L-glutamate 5-phosphotransferase</fullName>
    </alternativeName>
    <alternativeName>
        <fullName evidence="9">NAG kinase</fullName>
        <shortName evidence="9">NAGK</shortName>
    </alternativeName>
</protein>
<keyword evidence="2 9" id="KW-0055">Arginine biosynthesis</keyword>
<dbReference type="EC" id="2.7.2.8" evidence="9"/>
<evidence type="ECO:0000313" key="12">
    <source>
        <dbReference type="EMBL" id="WBO65109.1"/>
    </source>
</evidence>
<evidence type="ECO:0000256" key="5">
    <source>
        <dbReference type="ARBA" id="ARBA00022741"/>
    </source>
</evidence>
<keyword evidence="13" id="KW-1185">Reference proteome</keyword>
<reference evidence="12 13" key="1">
    <citation type="submission" date="2022-12" db="EMBL/GenBank/DDBJ databases">
        <authorList>
            <person name="Mo P."/>
        </authorList>
    </citation>
    <scope>NUCLEOTIDE SEQUENCE [LARGE SCALE GENOMIC DNA]</scope>
    <source>
        <strain evidence="12 13">HUAS 2-6</strain>
    </source>
</reference>
<evidence type="ECO:0000256" key="6">
    <source>
        <dbReference type="ARBA" id="ARBA00022777"/>
    </source>
</evidence>
<evidence type="ECO:0000256" key="3">
    <source>
        <dbReference type="ARBA" id="ARBA00022605"/>
    </source>
</evidence>